<sequence>MLYSRLFGKTHREPRSDMKLISHKLLYQAGFVSELSAGRYEYLPLGFIVWQKIINIIDEEMKAIGSQRISIPLLHPMEIWKKTNRDKAWGNLLMKLEDARGSEFALSATGEGVITDMVTAQNPSYKDLPIILHQTINKFRDEMRVRGGLLRLREFTMKDAYSYNATEEDFMKTYNDFYKAYGIICDRLELEYRAVIADSGALGGDYSHEFQIECESGEDQIITCEKCEYAANIEKAEFVREKVNQDEELNEMKIVDQKWEEAQSIQEMVQFYGKPANNMIKTIVYKRPDGRLVLGVVTGNLAVNPIKLAHAVGENELTQAEKKDLDSIGAIAGAVHAWGYEEHKDNITFVVDHSIVNARNLFGGFKTKTNDPRNVNYGRDFKHEIEADIADPYNDAQCSKCSKKLKLTKTIEFGHIFKYDHFYTEKHDGFFTDKDGSKKLMYMGAYGIGIDRAIATIVEKHHDDHGIIWPAQVAPYTVHLIGLDLQDVEIKEKVEKLYHQLLKAEIEVLYDDRDEARAGEKFATADLIGNPIRLVISKRTGDQVEWKRRSEKESKLISVDRVIKKIKELNMSSRT</sequence>
<dbReference type="Proteomes" id="UP000231383">
    <property type="component" value="Unassembled WGS sequence"/>
</dbReference>
<dbReference type="PANTHER" id="PTHR42753">
    <property type="entry name" value="MITOCHONDRIAL RIBOSOME PROTEIN L39/PROLYL-TRNA LIGASE FAMILY MEMBER"/>
    <property type="match status" value="1"/>
</dbReference>
<accession>A0A2M8EWE3</accession>
<dbReference type="InterPro" id="IPR044140">
    <property type="entry name" value="ProRS_anticodon_short"/>
</dbReference>
<dbReference type="Pfam" id="PF03129">
    <property type="entry name" value="HGTP_anticodon"/>
    <property type="match status" value="1"/>
</dbReference>
<keyword evidence="9" id="KW-0648">Protein biosynthesis</keyword>
<keyword evidence="6 14" id="KW-0436">Ligase</keyword>
<dbReference type="GO" id="GO:0005524">
    <property type="term" value="F:ATP binding"/>
    <property type="evidence" value="ECO:0007669"/>
    <property type="project" value="UniProtKB-KW"/>
</dbReference>
<comment type="catalytic activity">
    <reaction evidence="11">
        <text>tRNA(Pro) + L-proline + ATP = L-prolyl-tRNA(Pro) + AMP + diphosphate</text>
        <dbReference type="Rhea" id="RHEA:14305"/>
        <dbReference type="Rhea" id="RHEA-COMP:9700"/>
        <dbReference type="Rhea" id="RHEA-COMP:9702"/>
        <dbReference type="ChEBI" id="CHEBI:30616"/>
        <dbReference type="ChEBI" id="CHEBI:33019"/>
        <dbReference type="ChEBI" id="CHEBI:60039"/>
        <dbReference type="ChEBI" id="CHEBI:78442"/>
        <dbReference type="ChEBI" id="CHEBI:78532"/>
        <dbReference type="ChEBI" id="CHEBI:456215"/>
        <dbReference type="EC" id="6.1.1.15"/>
    </reaction>
</comment>
<evidence type="ECO:0000256" key="5">
    <source>
        <dbReference type="ARBA" id="ARBA00022490"/>
    </source>
</evidence>
<evidence type="ECO:0000259" key="13">
    <source>
        <dbReference type="PROSITE" id="PS50862"/>
    </source>
</evidence>
<dbReference type="InterPro" id="IPR050062">
    <property type="entry name" value="Pro-tRNA_synthetase"/>
</dbReference>
<keyword evidence="5" id="KW-0963">Cytoplasm</keyword>
<dbReference type="PROSITE" id="PS50862">
    <property type="entry name" value="AA_TRNA_LIGASE_II"/>
    <property type="match status" value="1"/>
</dbReference>
<evidence type="ECO:0000256" key="9">
    <source>
        <dbReference type="ARBA" id="ARBA00022917"/>
    </source>
</evidence>
<dbReference type="InterPro" id="IPR002314">
    <property type="entry name" value="aa-tRNA-synt_IIb"/>
</dbReference>
<dbReference type="CDD" id="cd00861">
    <property type="entry name" value="ProRS_anticodon_short"/>
    <property type="match status" value="1"/>
</dbReference>
<evidence type="ECO:0000256" key="1">
    <source>
        <dbReference type="ARBA" id="ARBA00004496"/>
    </source>
</evidence>
<dbReference type="InterPro" id="IPR004154">
    <property type="entry name" value="Anticodon-bd"/>
</dbReference>
<keyword evidence="8" id="KW-0067">ATP-binding</keyword>
<protein>
    <recommendedName>
        <fullName evidence="4 12">Proline--tRNA ligase</fullName>
        <ecNumber evidence="3 12">6.1.1.15</ecNumber>
    </recommendedName>
</protein>
<dbReference type="Gene3D" id="3.40.50.800">
    <property type="entry name" value="Anticodon-binding domain"/>
    <property type="match status" value="1"/>
</dbReference>
<dbReference type="NCBIfam" id="NF006625">
    <property type="entry name" value="PRK09194.1"/>
    <property type="match status" value="1"/>
</dbReference>
<evidence type="ECO:0000256" key="10">
    <source>
        <dbReference type="ARBA" id="ARBA00023146"/>
    </source>
</evidence>
<reference evidence="15" key="1">
    <citation type="submission" date="2017-09" db="EMBL/GenBank/DDBJ databases">
        <title>Depth-based differentiation of microbial function through sediment-hosted aquifers and enrichment of novel symbionts in the deep terrestrial subsurface.</title>
        <authorList>
            <person name="Probst A.J."/>
            <person name="Ladd B."/>
            <person name="Jarett J.K."/>
            <person name="Geller-Mcgrath D.E."/>
            <person name="Sieber C.M.K."/>
            <person name="Emerson J.B."/>
            <person name="Anantharaman K."/>
            <person name="Thomas B.C."/>
            <person name="Malmstrom R."/>
            <person name="Stieglmeier M."/>
            <person name="Klingl A."/>
            <person name="Woyke T."/>
            <person name="Ryan C.M."/>
            <person name="Banfield J.F."/>
        </authorList>
    </citation>
    <scope>NUCLEOTIDE SEQUENCE [LARGE SCALE GENOMIC DNA]</scope>
</reference>
<name>A0A2M8EWE3_9BACT</name>
<dbReference type="GO" id="GO:0002161">
    <property type="term" value="F:aminoacyl-tRNA deacylase activity"/>
    <property type="evidence" value="ECO:0007669"/>
    <property type="project" value="InterPro"/>
</dbReference>
<dbReference type="SUPFAM" id="SSF55681">
    <property type="entry name" value="Class II aaRS and biotin synthetases"/>
    <property type="match status" value="1"/>
</dbReference>
<dbReference type="PANTHER" id="PTHR42753:SF2">
    <property type="entry name" value="PROLINE--TRNA LIGASE"/>
    <property type="match status" value="1"/>
</dbReference>
<evidence type="ECO:0000256" key="2">
    <source>
        <dbReference type="ARBA" id="ARBA00011738"/>
    </source>
</evidence>
<dbReference type="InterPro" id="IPR002316">
    <property type="entry name" value="Pro-tRNA-ligase_IIa"/>
</dbReference>
<comment type="subunit">
    <text evidence="2">Homodimer.</text>
</comment>
<dbReference type="NCBIfam" id="TIGR00409">
    <property type="entry name" value="proS_fam_II"/>
    <property type="match status" value="1"/>
</dbReference>
<evidence type="ECO:0000256" key="3">
    <source>
        <dbReference type="ARBA" id="ARBA00012831"/>
    </source>
</evidence>
<gene>
    <name evidence="14" type="ORF">CO051_06980</name>
</gene>
<keyword evidence="7" id="KW-0547">Nucleotide-binding</keyword>
<evidence type="ECO:0000313" key="14">
    <source>
        <dbReference type="EMBL" id="PJC30196.1"/>
    </source>
</evidence>
<evidence type="ECO:0000256" key="6">
    <source>
        <dbReference type="ARBA" id="ARBA00022598"/>
    </source>
</evidence>
<dbReference type="InterPro" id="IPR036754">
    <property type="entry name" value="YbaK/aa-tRNA-synt-asso_dom_sf"/>
</dbReference>
<dbReference type="EC" id="6.1.1.15" evidence="3 12"/>
<comment type="caution">
    <text evidence="14">The sequence shown here is derived from an EMBL/GenBank/DDBJ whole genome shotgun (WGS) entry which is preliminary data.</text>
</comment>
<dbReference type="InterPro" id="IPR006195">
    <property type="entry name" value="aa-tRNA-synth_II"/>
</dbReference>
<dbReference type="InterPro" id="IPR036621">
    <property type="entry name" value="Anticodon-bd_dom_sf"/>
</dbReference>
<dbReference type="EMBL" id="PFSC01000181">
    <property type="protein sequence ID" value="PJC30196.1"/>
    <property type="molecule type" value="Genomic_DNA"/>
</dbReference>
<organism evidence="14 15">
    <name type="scientific">Candidatus Roizmanbacteria bacterium CG_4_9_14_0_2_um_filter_39_13</name>
    <dbReference type="NCBI Taxonomy" id="1974839"/>
    <lineage>
        <taxon>Bacteria</taxon>
        <taxon>Candidatus Roizmaniibacteriota</taxon>
    </lineage>
</organism>
<dbReference type="InterPro" id="IPR007214">
    <property type="entry name" value="YbaK/aa-tRNA-synth-assoc-dom"/>
</dbReference>
<comment type="subcellular location">
    <subcellularLocation>
        <location evidence="1">Cytoplasm</location>
    </subcellularLocation>
</comment>
<proteinExistence type="predicted"/>
<evidence type="ECO:0000313" key="15">
    <source>
        <dbReference type="Proteomes" id="UP000231383"/>
    </source>
</evidence>
<dbReference type="InterPro" id="IPR045864">
    <property type="entry name" value="aa-tRNA-synth_II/BPL/LPL"/>
</dbReference>
<evidence type="ECO:0000256" key="11">
    <source>
        <dbReference type="ARBA" id="ARBA00047671"/>
    </source>
</evidence>
<dbReference type="Pfam" id="PF00587">
    <property type="entry name" value="tRNA-synt_2b"/>
    <property type="match status" value="1"/>
</dbReference>
<evidence type="ECO:0000256" key="4">
    <source>
        <dbReference type="ARBA" id="ARBA00019110"/>
    </source>
</evidence>
<keyword evidence="10" id="KW-0030">Aminoacyl-tRNA synthetase</keyword>
<dbReference type="Gene3D" id="3.30.930.10">
    <property type="entry name" value="Bira Bifunctional Protein, Domain 2"/>
    <property type="match status" value="2"/>
</dbReference>
<dbReference type="PRINTS" id="PR01046">
    <property type="entry name" value="TRNASYNTHPRO"/>
</dbReference>
<dbReference type="SUPFAM" id="SSF52954">
    <property type="entry name" value="Class II aaRS ABD-related"/>
    <property type="match status" value="1"/>
</dbReference>
<evidence type="ECO:0000256" key="7">
    <source>
        <dbReference type="ARBA" id="ARBA00022741"/>
    </source>
</evidence>
<feature type="domain" description="Aminoacyl-transfer RNA synthetases class-II family profile" evidence="13">
    <location>
        <begin position="38"/>
        <end position="470"/>
    </location>
</feature>
<dbReference type="AlphaFoldDB" id="A0A2M8EWE3"/>
<dbReference type="GO" id="GO:0005829">
    <property type="term" value="C:cytosol"/>
    <property type="evidence" value="ECO:0007669"/>
    <property type="project" value="TreeGrafter"/>
</dbReference>
<dbReference type="GO" id="GO:0006433">
    <property type="term" value="P:prolyl-tRNA aminoacylation"/>
    <property type="evidence" value="ECO:0007669"/>
    <property type="project" value="UniProtKB-UniRule"/>
</dbReference>
<dbReference type="Pfam" id="PF04073">
    <property type="entry name" value="tRNA_edit"/>
    <property type="match status" value="1"/>
</dbReference>
<dbReference type="InterPro" id="IPR004500">
    <property type="entry name" value="Pro-tRNA-synth_IIa_bac-type"/>
</dbReference>
<evidence type="ECO:0000256" key="12">
    <source>
        <dbReference type="NCBIfam" id="TIGR00409"/>
    </source>
</evidence>
<evidence type="ECO:0000256" key="8">
    <source>
        <dbReference type="ARBA" id="ARBA00022840"/>
    </source>
</evidence>
<dbReference type="SUPFAM" id="SSF55826">
    <property type="entry name" value="YbaK/ProRS associated domain"/>
    <property type="match status" value="1"/>
</dbReference>
<dbReference type="GO" id="GO:0004827">
    <property type="term" value="F:proline-tRNA ligase activity"/>
    <property type="evidence" value="ECO:0007669"/>
    <property type="project" value="UniProtKB-UniRule"/>
</dbReference>